<name>A0AAN6MYI8_9PEZI</name>
<keyword evidence="4" id="KW-0677">Repeat</keyword>
<dbReference type="CDD" id="cd09138">
    <property type="entry name" value="PLDc_vPLD1_2_yPLD_like_1"/>
    <property type="match status" value="1"/>
</dbReference>
<feature type="compositionally biased region" description="Basic and acidic residues" evidence="11">
    <location>
        <begin position="1675"/>
        <end position="1705"/>
    </location>
</feature>
<dbReference type="FunFam" id="3.30.870.10:FF:000011">
    <property type="entry name" value="Phospholipase"/>
    <property type="match status" value="1"/>
</dbReference>
<dbReference type="PANTHER" id="PTHR18896:SF76">
    <property type="entry name" value="PHOSPHOLIPASE"/>
    <property type="match status" value="1"/>
</dbReference>
<dbReference type="CDD" id="cd09141">
    <property type="entry name" value="PLDc_vPLD1_2_yPLD_like_2"/>
    <property type="match status" value="1"/>
</dbReference>
<feature type="compositionally biased region" description="Basic residues" evidence="11">
    <location>
        <begin position="233"/>
        <end position="243"/>
    </location>
</feature>
<comment type="caution">
    <text evidence="13">The sequence shown here is derived from an EMBL/GenBank/DDBJ whole genome shotgun (WGS) entry which is preliminary data.</text>
</comment>
<feature type="region of interest" description="Disordered" evidence="11">
    <location>
        <begin position="37"/>
        <end position="353"/>
    </location>
</feature>
<feature type="compositionally biased region" description="Low complexity" evidence="11">
    <location>
        <begin position="1617"/>
        <end position="1626"/>
    </location>
</feature>
<dbReference type="Gene3D" id="3.30.870.10">
    <property type="entry name" value="Endonuclease Chain A"/>
    <property type="match status" value="2"/>
</dbReference>
<feature type="compositionally biased region" description="Polar residues" evidence="11">
    <location>
        <begin position="192"/>
        <end position="206"/>
    </location>
</feature>
<feature type="compositionally biased region" description="Low complexity" evidence="11">
    <location>
        <begin position="542"/>
        <end position="558"/>
    </location>
</feature>
<feature type="region of interest" description="Disordered" evidence="11">
    <location>
        <begin position="1600"/>
        <end position="1630"/>
    </location>
</feature>
<evidence type="ECO:0000256" key="10">
    <source>
        <dbReference type="ARBA" id="ARBA00079280"/>
    </source>
</evidence>
<feature type="region of interest" description="Disordered" evidence="11">
    <location>
        <begin position="1323"/>
        <end position="1356"/>
    </location>
</feature>
<dbReference type="InterPro" id="IPR001736">
    <property type="entry name" value="PLipase_D/transphosphatidylase"/>
</dbReference>
<dbReference type="SMART" id="SM00155">
    <property type="entry name" value="PLDc"/>
    <property type="match status" value="2"/>
</dbReference>
<feature type="domain" description="PLD phosphodiesterase" evidence="12">
    <location>
        <begin position="1219"/>
        <end position="1246"/>
    </location>
</feature>
<dbReference type="GO" id="GO:0004630">
    <property type="term" value="F:phospholipase D activity"/>
    <property type="evidence" value="ECO:0007669"/>
    <property type="project" value="UniProtKB-EC"/>
</dbReference>
<evidence type="ECO:0000256" key="3">
    <source>
        <dbReference type="ARBA" id="ARBA00012027"/>
    </source>
</evidence>
<dbReference type="SUPFAM" id="SSF56024">
    <property type="entry name" value="Phospholipase D/nuclease"/>
    <property type="match status" value="2"/>
</dbReference>
<keyword evidence="7" id="KW-0443">Lipid metabolism</keyword>
<feature type="compositionally biased region" description="Polar residues" evidence="11">
    <location>
        <begin position="247"/>
        <end position="262"/>
    </location>
</feature>
<dbReference type="EC" id="3.1.4.4" evidence="3"/>
<comment type="catalytic activity">
    <reaction evidence="1">
        <text>a 1,2-diacyl-sn-glycero-3-phosphocholine + H2O = a 1,2-diacyl-sn-glycero-3-phosphate + choline + H(+)</text>
        <dbReference type="Rhea" id="RHEA:14445"/>
        <dbReference type="ChEBI" id="CHEBI:15354"/>
        <dbReference type="ChEBI" id="CHEBI:15377"/>
        <dbReference type="ChEBI" id="CHEBI:15378"/>
        <dbReference type="ChEBI" id="CHEBI:57643"/>
        <dbReference type="ChEBI" id="CHEBI:58608"/>
        <dbReference type="EC" id="3.1.4.4"/>
    </reaction>
</comment>
<feature type="region of interest" description="Disordered" evidence="11">
    <location>
        <begin position="1662"/>
        <end position="1801"/>
    </location>
</feature>
<evidence type="ECO:0000259" key="12">
    <source>
        <dbReference type="PROSITE" id="PS50035"/>
    </source>
</evidence>
<dbReference type="Pfam" id="PF00614">
    <property type="entry name" value="PLDc"/>
    <property type="match status" value="1"/>
</dbReference>
<feature type="region of interest" description="Disordered" evidence="11">
    <location>
        <begin position="1398"/>
        <end position="1420"/>
    </location>
</feature>
<evidence type="ECO:0000256" key="5">
    <source>
        <dbReference type="ARBA" id="ARBA00022801"/>
    </source>
</evidence>
<feature type="region of interest" description="Disordered" evidence="11">
    <location>
        <begin position="1461"/>
        <end position="1482"/>
    </location>
</feature>
<feature type="compositionally biased region" description="Basic and acidic residues" evidence="11">
    <location>
        <begin position="289"/>
        <end position="301"/>
    </location>
</feature>
<dbReference type="PANTHER" id="PTHR18896">
    <property type="entry name" value="PHOSPHOLIPASE D"/>
    <property type="match status" value="1"/>
</dbReference>
<dbReference type="CDD" id="cd01254">
    <property type="entry name" value="PH_PLD"/>
    <property type="match status" value="1"/>
</dbReference>
<feature type="compositionally biased region" description="Polar residues" evidence="11">
    <location>
        <begin position="37"/>
        <end position="58"/>
    </location>
</feature>
<proteinExistence type="inferred from homology"/>
<feature type="region of interest" description="Disordered" evidence="11">
    <location>
        <begin position="519"/>
        <end position="574"/>
    </location>
</feature>
<comment type="similarity">
    <text evidence="2">Belongs to the phospholipase D family.</text>
</comment>
<dbReference type="InterPro" id="IPR025202">
    <property type="entry name" value="PLD-like_dom"/>
</dbReference>
<sequence>MAEAIRPDSSGVARKEAVMSSGILTELPTIAQARSLGGSTLTPINSDQIDFATKATSPRRSKTTDNEPTDYLNGGLPHEKVSPVSEDGAASGPSTQKSDQNQPPAPADPTSDADEVPEMPSPALHRRSVQFARDDVIFEPPAAHSRQGSMDTRDAGSKLRGTGFMARLKELAGPSISGSSKSPAFAPGELGSTASSPTVTRQSTRVPRTLDEGSDIDADAEETADENALGPAKSKKKKRRMRRPKMETQSTPNTPAMVQDTPSAAHGRLGFMRRSTMPDVADRGGLSEGEGRDQLTRERGGMVRGNSWFGNRNDEAEDAESPSGQRRIGGHMRRISGFGGGASDGDAMTPRKPFFGAERASTFGVQKWRQVKNTLKLLRQKKDEQFDYYKSAELMAELRAGAPAVLMLASMIQRDEHGNKRIPVLLEQLKVRIRDSAPVQGKDSERHWLFTIDLEYGSGPSRMKWTIKRTIRDILNLHWKYKLTLGNEKFPTNRLDLGAKPKQPSFPLSAFPYLRGVRGLDDNDEEEPATPAVPDSARVLGEETAGEGTAGEATVAEGTDAEDRPPMRKKRSRMAVLGGRRKNSAFGSTADFGQTVLDAAAARRRYVERQQKMLEKYLQEMIRWLMFRADSNRLCRFLELSALGVRLAAEGSYHGKECYLHIQSSKGLDFRRVLTPQKVIARHTRKWFLVRQSYIVCVESPENMNIYDVYLVDPTFMLVSKGGKGKHLTAETPKAEDDIENLDLTAQPAEKHHTLKIVTSERKIKLFSRSQHLIQQFEESIIEMLRSTPWHLKNRFDSFAPVRTGVHAQWLVDGRDYMWNVSRAINMARDVIYIHDWWLSPELYMRRPACISQKWRLDRLLQKKAKEGVKIFIIVYRNVEAAVPIDSEYTKFSLLNLHPNIFVQRSPNQFKKNQFFFAHHEKICIVDHDVAFVGGIDLCFGRWDCPQHPVADDKPTGFEAGDNPKDAEHCQLFPGKDYSNPRVQDFFRLNEPYEEMYDRGRVPRMPWHDIAMQVVGQPARDLTRHFVQRWNYVRRGRKPTRPTPFLLPPPDYKKEDLDALGLTGTCEVQILRSASTWSLGIKDTEHSIQSAYIKMIEDSDHLVYIENQFFITSTETLNNKMVNRIGDALVERIIRAHQKDEDWKAIILIPLMPGFQNEVNEQDGTSIRLILQCQYRSICRGEHSIFGRLRAAGIDPEDYISFFSLRQWGKLGNNILSTEQLYIHAKCIIVDDRVALIGSANINERSMLGERDSECAAIVRDTDMIWSTMAGRPYRVGRFAHTLRLRLMREHLGLDVDEILEEERQADLDREADFEAEMDDIYSEQSDADADASPVVEGSSRRRKSTHQDPLSPLKLHITTSINKDVLDLDFNSATSAKGKSPASDVEYRDIDIETHKKDVEGFGPDHWKDAQKEDRDQGRDSVVINGREVLINDISPEGKGTLHSPKEPHEIRRFSDAAAHHHEDGNGGPSNHGIPPMPAFDRRTTEQLGLPRANQLSTLPVMDDTDIGGPPVHMDSMTGKPTNQPHHNPLVADIKLADISKDCMRDPLNPSFYEDIWCRAAENNTKIYRRVFRCMPDSEATNWAEYKEFKAYNQRFKESMDGHKSDEDPNAGEVNGPPQKQAAAGAGIGAPGPANVAKTLTEKFAAPVAPVAGKVVGALGGDHSKNVNSPVSDEAVHDEKRAQEADDKARADSPGDAEKADGGLERIQSPPTAFPAFEDGTLKPPAEQQRQRRTTFEINQEKPENLRPPNSSASHCSATTGLATENGGNGNGDKKPLGSQRRRRRATTRGSRGGKGGFNPMDELLSKMEAEELLNMTQGTLVQFPYDWLIVEETNGNWLFQVDQVAPLQIYN</sequence>
<keyword evidence="5" id="KW-0378">Hydrolase</keyword>
<feature type="domain" description="PLD phosphodiesterase" evidence="12">
    <location>
        <begin position="915"/>
        <end position="942"/>
    </location>
</feature>
<feature type="compositionally biased region" description="Polar residues" evidence="11">
    <location>
        <begin position="92"/>
        <end position="102"/>
    </location>
</feature>
<evidence type="ECO:0000256" key="6">
    <source>
        <dbReference type="ARBA" id="ARBA00022963"/>
    </source>
</evidence>
<dbReference type="InterPro" id="IPR015679">
    <property type="entry name" value="PLipase_D_fam"/>
</dbReference>
<evidence type="ECO:0000256" key="2">
    <source>
        <dbReference type="ARBA" id="ARBA00008664"/>
    </source>
</evidence>
<dbReference type="PROSITE" id="PS50035">
    <property type="entry name" value="PLD"/>
    <property type="match status" value="2"/>
</dbReference>
<reference evidence="14" key="1">
    <citation type="journal article" date="2023" name="Mol. Phylogenet. Evol.">
        <title>Genome-scale phylogeny and comparative genomics of the fungal order Sordariales.</title>
        <authorList>
            <person name="Hensen N."/>
            <person name="Bonometti L."/>
            <person name="Westerberg I."/>
            <person name="Brannstrom I.O."/>
            <person name="Guillou S."/>
            <person name="Cros-Aarteil S."/>
            <person name="Calhoun S."/>
            <person name="Haridas S."/>
            <person name="Kuo A."/>
            <person name="Mondo S."/>
            <person name="Pangilinan J."/>
            <person name="Riley R."/>
            <person name="LaButti K."/>
            <person name="Andreopoulos B."/>
            <person name="Lipzen A."/>
            <person name="Chen C."/>
            <person name="Yan M."/>
            <person name="Daum C."/>
            <person name="Ng V."/>
            <person name="Clum A."/>
            <person name="Steindorff A."/>
            <person name="Ohm R.A."/>
            <person name="Martin F."/>
            <person name="Silar P."/>
            <person name="Natvig D.O."/>
            <person name="Lalanne C."/>
            <person name="Gautier V."/>
            <person name="Ament-Velasquez S.L."/>
            <person name="Kruys A."/>
            <person name="Hutchinson M.I."/>
            <person name="Powell A.J."/>
            <person name="Barry K."/>
            <person name="Miller A.N."/>
            <person name="Grigoriev I.V."/>
            <person name="Debuchy R."/>
            <person name="Gladieux P."/>
            <person name="Hiltunen Thoren M."/>
            <person name="Johannesson H."/>
        </authorList>
    </citation>
    <scope>NUCLEOTIDE SEQUENCE [LARGE SCALE GENOMIC DNA]</scope>
    <source>
        <strain evidence="14">CBS 340.73</strain>
    </source>
</reference>
<evidence type="ECO:0000256" key="8">
    <source>
        <dbReference type="ARBA" id="ARBA00042228"/>
    </source>
</evidence>
<evidence type="ECO:0000256" key="1">
    <source>
        <dbReference type="ARBA" id="ARBA00000798"/>
    </source>
</evidence>
<protein>
    <recommendedName>
        <fullName evidence="9">Phospholipase D1</fullName>
        <ecNumber evidence="3">3.1.4.4</ecNumber>
    </recommendedName>
    <alternativeName>
        <fullName evidence="8">Choline phosphatase 1</fullName>
    </alternativeName>
    <alternativeName>
        <fullName evidence="10">Phosphatidylcholine-hydrolyzing phospholipase D1</fullName>
    </alternativeName>
</protein>
<evidence type="ECO:0000256" key="7">
    <source>
        <dbReference type="ARBA" id="ARBA00023098"/>
    </source>
</evidence>
<keyword evidence="6" id="KW-0442">Lipid degradation</keyword>
<evidence type="ECO:0000313" key="13">
    <source>
        <dbReference type="EMBL" id="KAK3935890.1"/>
    </source>
</evidence>
<dbReference type="Proteomes" id="UP001303473">
    <property type="component" value="Unassembled WGS sequence"/>
</dbReference>
<evidence type="ECO:0000256" key="4">
    <source>
        <dbReference type="ARBA" id="ARBA00022737"/>
    </source>
</evidence>
<feature type="compositionally biased region" description="Polar residues" evidence="11">
    <location>
        <begin position="1749"/>
        <end position="1764"/>
    </location>
</feature>
<dbReference type="GO" id="GO:0009395">
    <property type="term" value="P:phospholipid catabolic process"/>
    <property type="evidence" value="ECO:0007669"/>
    <property type="project" value="TreeGrafter"/>
</dbReference>
<keyword evidence="14" id="KW-1185">Reference proteome</keyword>
<organism evidence="13 14">
    <name type="scientific">Diplogelasinospora grovesii</name>
    <dbReference type="NCBI Taxonomy" id="303347"/>
    <lineage>
        <taxon>Eukaryota</taxon>
        <taxon>Fungi</taxon>
        <taxon>Dikarya</taxon>
        <taxon>Ascomycota</taxon>
        <taxon>Pezizomycotina</taxon>
        <taxon>Sordariomycetes</taxon>
        <taxon>Sordariomycetidae</taxon>
        <taxon>Sordariales</taxon>
        <taxon>Diplogelasinosporaceae</taxon>
        <taxon>Diplogelasinospora</taxon>
    </lineage>
</organism>
<feature type="compositionally biased region" description="Acidic residues" evidence="11">
    <location>
        <begin position="212"/>
        <end position="225"/>
    </location>
</feature>
<gene>
    <name evidence="13" type="ORF">QBC46DRAFT_357888</name>
</gene>
<dbReference type="Pfam" id="PF13091">
    <property type="entry name" value="PLDc_2"/>
    <property type="match status" value="1"/>
</dbReference>
<evidence type="ECO:0000256" key="11">
    <source>
        <dbReference type="SAM" id="MobiDB-lite"/>
    </source>
</evidence>
<accession>A0AAN6MYI8</accession>
<evidence type="ECO:0000313" key="14">
    <source>
        <dbReference type="Proteomes" id="UP001303473"/>
    </source>
</evidence>
<evidence type="ECO:0000256" key="9">
    <source>
        <dbReference type="ARBA" id="ARBA00074658"/>
    </source>
</evidence>
<dbReference type="EMBL" id="MU853902">
    <property type="protein sequence ID" value="KAK3935890.1"/>
    <property type="molecule type" value="Genomic_DNA"/>
</dbReference>